<name>A0A919KSW8_9ACTN</name>
<dbReference type="Pfam" id="PF04199">
    <property type="entry name" value="Cyclase"/>
    <property type="match status" value="1"/>
</dbReference>
<dbReference type="Gene3D" id="3.50.30.50">
    <property type="entry name" value="Putative cyclase"/>
    <property type="match status" value="1"/>
</dbReference>
<dbReference type="PANTHER" id="PTHR34861:SF10">
    <property type="entry name" value="CYCLASE"/>
    <property type="match status" value="1"/>
</dbReference>
<dbReference type="PANTHER" id="PTHR34861">
    <property type="match status" value="1"/>
</dbReference>
<dbReference type="SUPFAM" id="SSF102198">
    <property type="entry name" value="Putative cyclase"/>
    <property type="match status" value="1"/>
</dbReference>
<protein>
    <submittedName>
        <fullName evidence="2">Cyclase</fullName>
    </submittedName>
</protein>
<evidence type="ECO:0000256" key="1">
    <source>
        <dbReference type="SAM" id="MobiDB-lite"/>
    </source>
</evidence>
<comment type="caution">
    <text evidence="2">The sequence shown here is derived from an EMBL/GenBank/DDBJ whole genome shotgun (WGS) entry which is preliminary data.</text>
</comment>
<dbReference type="GO" id="GO:0019441">
    <property type="term" value="P:L-tryptophan catabolic process to kynurenine"/>
    <property type="evidence" value="ECO:0007669"/>
    <property type="project" value="InterPro"/>
</dbReference>
<evidence type="ECO:0000313" key="3">
    <source>
        <dbReference type="Proteomes" id="UP000603708"/>
    </source>
</evidence>
<evidence type="ECO:0000313" key="2">
    <source>
        <dbReference type="EMBL" id="GHH71293.1"/>
    </source>
</evidence>
<sequence length="314" mass="34705">MKREEGDDQRVWERDDVLDLLYGRSNWHRWGEDDQVGAVNLITDRKRAEAAALVRAGRTVSLSRPFPTLPRPGNPRPASHYTTWTPRGTGGIAGDYYGIEYHGTAATHIDALCHVWDERGMWQGRDPEAELTSRGSRWGSIDHWRDGIVTRGVLLDVPAFRGEPYVTHERPVHGDELAAVARAQGVGVTAGDAVVVYSGRDRWDRENPVWGTERTDRGEPRRPGLHASCLGFLREHDCAVLAWDMLDHAPNDWGIPWTVHGAIFAYGLAVVDNCELAPLAAVCAAQERHTFMFVLAPLVVEGGTGSPANPLAVL</sequence>
<reference evidence="2" key="1">
    <citation type="journal article" date="2014" name="Int. J. Syst. Evol. Microbiol.">
        <title>Complete genome sequence of Corynebacterium casei LMG S-19264T (=DSM 44701T), isolated from a smear-ripened cheese.</title>
        <authorList>
            <consortium name="US DOE Joint Genome Institute (JGI-PGF)"/>
            <person name="Walter F."/>
            <person name="Albersmeier A."/>
            <person name="Kalinowski J."/>
            <person name="Ruckert C."/>
        </authorList>
    </citation>
    <scope>NUCLEOTIDE SEQUENCE</scope>
    <source>
        <strain evidence="2">JCM 5069</strain>
    </source>
</reference>
<dbReference type="AlphaFoldDB" id="A0A919KSW8"/>
<feature type="region of interest" description="Disordered" evidence="1">
    <location>
        <begin position="64"/>
        <end position="85"/>
    </location>
</feature>
<dbReference type="Proteomes" id="UP000603708">
    <property type="component" value="Unassembled WGS sequence"/>
</dbReference>
<dbReference type="InterPro" id="IPR007325">
    <property type="entry name" value="KFase/CYL"/>
</dbReference>
<keyword evidence="3" id="KW-1185">Reference proteome</keyword>
<dbReference type="RefSeq" id="WP_189929320.1">
    <property type="nucleotide sequence ID" value="NZ_BNCD01000002.1"/>
</dbReference>
<organism evidence="2 3">
    <name type="scientific">Streptomyces sulfonofaciens</name>
    <dbReference type="NCBI Taxonomy" id="68272"/>
    <lineage>
        <taxon>Bacteria</taxon>
        <taxon>Bacillati</taxon>
        <taxon>Actinomycetota</taxon>
        <taxon>Actinomycetes</taxon>
        <taxon>Kitasatosporales</taxon>
        <taxon>Streptomycetaceae</taxon>
        <taxon>Streptomyces</taxon>
    </lineage>
</organism>
<gene>
    <name evidence="2" type="ORF">GCM10018793_06230</name>
</gene>
<dbReference type="InterPro" id="IPR037175">
    <property type="entry name" value="KFase_sf"/>
</dbReference>
<accession>A0A919KSW8</accession>
<proteinExistence type="predicted"/>
<dbReference type="GO" id="GO:0004061">
    <property type="term" value="F:arylformamidase activity"/>
    <property type="evidence" value="ECO:0007669"/>
    <property type="project" value="InterPro"/>
</dbReference>
<reference evidence="2" key="2">
    <citation type="submission" date="2020-09" db="EMBL/GenBank/DDBJ databases">
        <authorList>
            <person name="Sun Q."/>
            <person name="Ohkuma M."/>
        </authorList>
    </citation>
    <scope>NUCLEOTIDE SEQUENCE</scope>
    <source>
        <strain evidence="2">JCM 5069</strain>
    </source>
</reference>
<dbReference type="EMBL" id="BNCD01000002">
    <property type="protein sequence ID" value="GHH71293.1"/>
    <property type="molecule type" value="Genomic_DNA"/>
</dbReference>